<dbReference type="InterPro" id="IPR027417">
    <property type="entry name" value="P-loop_NTPase"/>
</dbReference>
<proteinExistence type="predicted"/>
<evidence type="ECO:0000313" key="1">
    <source>
        <dbReference type="EMBL" id="CAB4132213.1"/>
    </source>
</evidence>
<gene>
    <name evidence="1" type="ORF">UFOVP139_28</name>
</gene>
<dbReference type="Pfam" id="PF13479">
    <property type="entry name" value="AAA_24"/>
    <property type="match status" value="1"/>
</dbReference>
<dbReference type="EMBL" id="LR796259">
    <property type="protein sequence ID" value="CAB4132213.1"/>
    <property type="molecule type" value="Genomic_DNA"/>
</dbReference>
<dbReference type="SUPFAM" id="SSF52540">
    <property type="entry name" value="P-loop containing nucleoside triphosphate hydrolases"/>
    <property type="match status" value="1"/>
</dbReference>
<name>A0A6J5LG23_9CAUD</name>
<reference evidence="1" key="1">
    <citation type="submission" date="2020-04" db="EMBL/GenBank/DDBJ databases">
        <authorList>
            <person name="Chiriac C."/>
            <person name="Salcher M."/>
            <person name="Ghai R."/>
            <person name="Kavagutti S V."/>
        </authorList>
    </citation>
    <scope>NUCLEOTIDE SEQUENCE</scope>
</reference>
<dbReference type="Gene3D" id="3.40.50.300">
    <property type="entry name" value="P-loop containing nucleotide triphosphate hydrolases"/>
    <property type="match status" value="1"/>
</dbReference>
<organism evidence="1">
    <name type="scientific">uncultured Caudovirales phage</name>
    <dbReference type="NCBI Taxonomy" id="2100421"/>
    <lineage>
        <taxon>Viruses</taxon>
        <taxon>Duplodnaviria</taxon>
        <taxon>Heunggongvirae</taxon>
        <taxon>Uroviricota</taxon>
        <taxon>Caudoviricetes</taxon>
        <taxon>Peduoviridae</taxon>
        <taxon>Maltschvirus</taxon>
        <taxon>Maltschvirus maltsch</taxon>
    </lineage>
</organism>
<protein>
    <submittedName>
        <fullName evidence="1">Phage_P_loop, phage nucleotide-binding protein</fullName>
    </submittedName>
</protein>
<sequence>MSLSNLVVGKQMLPPRVCIYGNHGIGKSTLASQFPAPIFINTEDGLDSLDVTSFPRAQVIDDVVENIKALLKEEHEFKTLVIDSVDWLVEPLISTNVEENNTKADLAYGKAQMMVAEEFREILQGLDALRRKKGMNIVLLAHAAVTRFESPLTEPYDRYQPKLPNRANALLQEWCDVIAYAGFRVIVKKADVGFNNQVARGVTTGERLLHVTENPAYVAKNRYGCPDTFEMTYEEVIKNIPVQS</sequence>
<accession>A0A6J5LG23</accession>